<accession>A0ABS0MQU9</accession>
<organism evidence="1 2">
    <name type="scientific">Pseudomonas luteola</name>
    <dbReference type="NCBI Taxonomy" id="47886"/>
    <lineage>
        <taxon>Bacteria</taxon>
        <taxon>Pseudomonadati</taxon>
        <taxon>Pseudomonadota</taxon>
        <taxon>Gammaproteobacteria</taxon>
        <taxon>Pseudomonadales</taxon>
        <taxon>Pseudomonadaceae</taxon>
        <taxon>Pseudomonas</taxon>
    </lineage>
</organism>
<name>A0ABS0MQU9_PSELU</name>
<gene>
    <name evidence="1" type="ORF">I5Q09_06970</name>
</gene>
<sequence length="145" mass="16960">MELIPEKVSFKISTTGVELSLSELEGLSIRLGVKVIEQNKILLRSAKIHFSLVAEMKCISLNFYEFKYGEFKILEDLGADDIEKYWATHKTHPDPGFYMVYKSEKLHKLNSTYDPLKRLNLKHFLVTGHDSYYEIIAPEYNYEIY</sequence>
<dbReference type="RefSeq" id="WP_197871642.1">
    <property type="nucleotide sequence ID" value="NZ_JADTXM010000004.1"/>
</dbReference>
<reference evidence="1 2" key="1">
    <citation type="submission" date="2020-11" db="EMBL/GenBank/DDBJ databases">
        <title>Enhanced detection system for hospital associated transmission using whole genome sequencing surveillance.</title>
        <authorList>
            <person name="Harrison L.H."/>
            <person name="Van Tyne D."/>
            <person name="Marsh J.W."/>
            <person name="Griffith M.P."/>
            <person name="Snyder D.J."/>
            <person name="Cooper V.S."/>
            <person name="Mustapha M."/>
        </authorList>
    </citation>
    <scope>NUCLEOTIDE SEQUENCE [LARGE SCALE GENOMIC DNA]</scope>
    <source>
        <strain evidence="1 2">PSB00013</strain>
    </source>
</reference>
<proteinExistence type="predicted"/>
<comment type="caution">
    <text evidence="1">The sequence shown here is derived from an EMBL/GenBank/DDBJ whole genome shotgun (WGS) entry which is preliminary data.</text>
</comment>
<evidence type="ECO:0000313" key="1">
    <source>
        <dbReference type="EMBL" id="MBH3438423.1"/>
    </source>
</evidence>
<dbReference type="Proteomes" id="UP000638986">
    <property type="component" value="Unassembled WGS sequence"/>
</dbReference>
<evidence type="ECO:0000313" key="2">
    <source>
        <dbReference type="Proteomes" id="UP000638986"/>
    </source>
</evidence>
<dbReference type="EMBL" id="JADTXM010000004">
    <property type="protein sequence ID" value="MBH3438423.1"/>
    <property type="molecule type" value="Genomic_DNA"/>
</dbReference>
<protein>
    <submittedName>
        <fullName evidence="1">Uncharacterized protein</fullName>
    </submittedName>
</protein>